<evidence type="ECO:0000256" key="2">
    <source>
        <dbReference type="ARBA" id="ARBA00022723"/>
    </source>
</evidence>
<dbReference type="Proteomes" id="UP000653305">
    <property type="component" value="Unassembled WGS sequence"/>
</dbReference>
<dbReference type="GO" id="GO:0005739">
    <property type="term" value="C:mitochondrion"/>
    <property type="evidence" value="ECO:0007669"/>
    <property type="project" value="TreeGrafter"/>
</dbReference>
<dbReference type="InterPro" id="IPR012675">
    <property type="entry name" value="Beta-grasp_dom_sf"/>
</dbReference>
<dbReference type="GO" id="GO:0009055">
    <property type="term" value="F:electron transfer activity"/>
    <property type="evidence" value="ECO:0007669"/>
    <property type="project" value="TreeGrafter"/>
</dbReference>
<dbReference type="EMBL" id="BMAC01000726">
    <property type="protein sequence ID" value="GFQ02076.1"/>
    <property type="molecule type" value="Genomic_DNA"/>
</dbReference>
<keyword evidence="1" id="KW-0001">2Fe-2S</keyword>
<evidence type="ECO:0000256" key="1">
    <source>
        <dbReference type="ARBA" id="ARBA00022714"/>
    </source>
</evidence>
<proteinExistence type="predicted"/>
<dbReference type="OrthoDB" id="268593at2759"/>
<dbReference type="InterPro" id="IPR001055">
    <property type="entry name" value="Adrenodoxin-like"/>
</dbReference>
<organism evidence="5 6">
    <name type="scientific">Phtheirospermum japonicum</name>
    <dbReference type="NCBI Taxonomy" id="374723"/>
    <lineage>
        <taxon>Eukaryota</taxon>
        <taxon>Viridiplantae</taxon>
        <taxon>Streptophyta</taxon>
        <taxon>Embryophyta</taxon>
        <taxon>Tracheophyta</taxon>
        <taxon>Spermatophyta</taxon>
        <taxon>Magnoliopsida</taxon>
        <taxon>eudicotyledons</taxon>
        <taxon>Gunneridae</taxon>
        <taxon>Pentapetalae</taxon>
        <taxon>asterids</taxon>
        <taxon>lamiids</taxon>
        <taxon>Lamiales</taxon>
        <taxon>Orobanchaceae</taxon>
        <taxon>Orobanchaceae incertae sedis</taxon>
        <taxon>Phtheirospermum</taxon>
    </lineage>
</organism>
<evidence type="ECO:0000313" key="5">
    <source>
        <dbReference type="EMBL" id="GFQ02076.1"/>
    </source>
</evidence>
<dbReference type="Gene3D" id="3.10.20.30">
    <property type="match status" value="1"/>
</dbReference>
<gene>
    <name evidence="5" type="ORF">PHJA_002351500</name>
</gene>
<name>A0A830D4J6_9LAMI</name>
<reference evidence="5" key="1">
    <citation type="submission" date="2020-07" db="EMBL/GenBank/DDBJ databases">
        <title>Ethylene signaling mediates host invasion by parasitic plants.</title>
        <authorList>
            <person name="Yoshida S."/>
        </authorList>
    </citation>
    <scope>NUCLEOTIDE SEQUENCE</scope>
    <source>
        <strain evidence="5">Okayama</strain>
    </source>
</reference>
<keyword evidence="4" id="KW-0411">Iron-sulfur</keyword>
<dbReference type="PANTHER" id="PTHR23426">
    <property type="entry name" value="FERREDOXIN/ADRENODOXIN"/>
    <property type="match status" value="1"/>
</dbReference>
<dbReference type="GO" id="GO:0051537">
    <property type="term" value="F:2 iron, 2 sulfur cluster binding"/>
    <property type="evidence" value="ECO:0007669"/>
    <property type="project" value="UniProtKB-KW"/>
</dbReference>
<comment type="caution">
    <text evidence="5">The sequence shown here is derived from an EMBL/GenBank/DDBJ whole genome shotgun (WGS) entry which is preliminary data.</text>
</comment>
<dbReference type="GO" id="GO:0140647">
    <property type="term" value="P:P450-containing electron transport chain"/>
    <property type="evidence" value="ECO:0007669"/>
    <property type="project" value="InterPro"/>
</dbReference>
<dbReference type="GO" id="GO:0046872">
    <property type="term" value="F:metal ion binding"/>
    <property type="evidence" value="ECO:0007669"/>
    <property type="project" value="UniProtKB-KW"/>
</dbReference>
<dbReference type="AlphaFoldDB" id="A0A830D4J6"/>
<keyword evidence="3" id="KW-0408">Iron</keyword>
<sequence length="105" mass="11853">MASIGSDWAFGPNSTQGLTNKVLIDPTLHHLEEIDACLVECEVHITGEWLEKLSPQSYDEKYVLKRNSRNWVMNKHSRLGCQAILSQELQGVVVVIPDPKPWDTP</sequence>
<dbReference type="InterPro" id="IPR036010">
    <property type="entry name" value="2Fe-2S_ferredoxin-like_sf"/>
</dbReference>
<accession>A0A830D4J6</accession>
<protein>
    <recommendedName>
        <fullName evidence="7">Ferredoxin</fullName>
    </recommendedName>
</protein>
<dbReference type="PANTHER" id="PTHR23426:SF35">
    <property type="entry name" value="2FE-2S FERREDOXIN-LIKE SUPERFAMILY PROTEIN"/>
    <property type="match status" value="1"/>
</dbReference>
<dbReference type="SUPFAM" id="SSF54292">
    <property type="entry name" value="2Fe-2S ferredoxin-like"/>
    <property type="match status" value="1"/>
</dbReference>
<evidence type="ECO:0000313" key="6">
    <source>
        <dbReference type="Proteomes" id="UP000653305"/>
    </source>
</evidence>
<evidence type="ECO:0000256" key="3">
    <source>
        <dbReference type="ARBA" id="ARBA00023004"/>
    </source>
</evidence>
<keyword evidence="2" id="KW-0479">Metal-binding</keyword>
<evidence type="ECO:0008006" key="7">
    <source>
        <dbReference type="Google" id="ProtNLM"/>
    </source>
</evidence>
<keyword evidence="6" id="KW-1185">Reference proteome</keyword>
<evidence type="ECO:0000256" key="4">
    <source>
        <dbReference type="ARBA" id="ARBA00023014"/>
    </source>
</evidence>